<gene>
    <name evidence="11" type="ORF">GCM10022210_28960</name>
</gene>
<evidence type="ECO:0000256" key="2">
    <source>
        <dbReference type="ARBA" id="ARBA00007261"/>
    </source>
</evidence>
<evidence type="ECO:0000256" key="5">
    <source>
        <dbReference type="ARBA" id="ARBA00022801"/>
    </source>
</evidence>
<keyword evidence="4" id="KW-0479">Metal-binding</keyword>
<evidence type="ECO:0000256" key="7">
    <source>
        <dbReference type="ARBA" id="ARBA00023049"/>
    </source>
</evidence>
<keyword evidence="6" id="KW-0862">Zinc</keyword>
<evidence type="ECO:0000256" key="8">
    <source>
        <dbReference type="RuleBase" id="RU004447"/>
    </source>
</evidence>
<organism evidence="11 12">
    <name type="scientific">Mucilaginibacter dorajii</name>
    <dbReference type="NCBI Taxonomy" id="692994"/>
    <lineage>
        <taxon>Bacteria</taxon>
        <taxon>Pseudomonadati</taxon>
        <taxon>Bacteroidota</taxon>
        <taxon>Sphingobacteriia</taxon>
        <taxon>Sphingobacteriales</taxon>
        <taxon>Sphingobacteriaceae</taxon>
        <taxon>Mucilaginibacter</taxon>
    </lineage>
</organism>
<keyword evidence="3" id="KW-0645">Protease</keyword>
<keyword evidence="7" id="KW-0482">Metalloprotease</keyword>
<dbReference type="PANTHER" id="PTHR43690">
    <property type="entry name" value="NARDILYSIN"/>
    <property type="match status" value="1"/>
</dbReference>
<dbReference type="InterPro" id="IPR011249">
    <property type="entry name" value="Metalloenz_LuxS/M16"/>
</dbReference>
<name>A0ABP7Q7P0_9SPHI</name>
<dbReference type="PROSITE" id="PS00143">
    <property type="entry name" value="INSULINASE"/>
    <property type="match status" value="1"/>
</dbReference>
<evidence type="ECO:0000256" key="3">
    <source>
        <dbReference type="ARBA" id="ARBA00022670"/>
    </source>
</evidence>
<dbReference type="EMBL" id="BAAAZC010000019">
    <property type="protein sequence ID" value="GAA3976441.1"/>
    <property type="molecule type" value="Genomic_DNA"/>
</dbReference>
<feature type="domain" description="Peptidase M16 C-terminal" evidence="10">
    <location>
        <begin position="729"/>
        <end position="906"/>
    </location>
</feature>
<evidence type="ECO:0000259" key="9">
    <source>
        <dbReference type="Pfam" id="PF00675"/>
    </source>
</evidence>
<dbReference type="Proteomes" id="UP001500742">
    <property type="component" value="Unassembled WGS sequence"/>
</dbReference>
<protein>
    <submittedName>
        <fullName evidence="11">Insulinase family protein</fullName>
    </submittedName>
</protein>
<accession>A0ABP7Q7P0</accession>
<evidence type="ECO:0000256" key="6">
    <source>
        <dbReference type="ARBA" id="ARBA00022833"/>
    </source>
</evidence>
<comment type="cofactor">
    <cofactor evidence="1">
        <name>Zn(2+)</name>
        <dbReference type="ChEBI" id="CHEBI:29105"/>
    </cofactor>
</comment>
<dbReference type="InterPro" id="IPR050626">
    <property type="entry name" value="Peptidase_M16"/>
</dbReference>
<evidence type="ECO:0000313" key="12">
    <source>
        <dbReference type="Proteomes" id="UP001500742"/>
    </source>
</evidence>
<evidence type="ECO:0000259" key="10">
    <source>
        <dbReference type="Pfam" id="PF05193"/>
    </source>
</evidence>
<evidence type="ECO:0000256" key="4">
    <source>
        <dbReference type="ARBA" id="ARBA00022723"/>
    </source>
</evidence>
<keyword evidence="12" id="KW-1185">Reference proteome</keyword>
<dbReference type="PANTHER" id="PTHR43690:SF34">
    <property type="entry name" value="ZINC PROTEASE PQQL-LIKE"/>
    <property type="match status" value="1"/>
</dbReference>
<dbReference type="Pfam" id="PF05193">
    <property type="entry name" value="Peptidase_M16_C"/>
    <property type="match status" value="2"/>
</dbReference>
<comment type="caution">
    <text evidence="11">The sequence shown here is derived from an EMBL/GenBank/DDBJ whole genome shotgun (WGS) entry which is preliminary data.</text>
</comment>
<feature type="domain" description="Peptidase M16 C-terminal" evidence="10">
    <location>
        <begin position="252"/>
        <end position="431"/>
    </location>
</feature>
<keyword evidence="5" id="KW-0378">Hydrolase</keyword>
<dbReference type="Gene3D" id="3.30.830.10">
    <property type="entry name" value="Metalloenzyme, LuxS/M16 peptidase-like"/>
    <property type="match status" value="4"/>
</dbReference>
<evidence type="ECO:0000313" key="11">
    <source>
        <dbReference type="EMBL" id="GAA3976441.1"/>
    </source>
</evidence>
<feature type="domain" description="Peptidase M16 N-terminal" evidence="9">
    <location>
        <begin position="98"/>
        <end position="211"/>
    </location>
</feature>
<dbReference type="InterPro" id="IPR001431">
    <property type="entry name" value="Pept_M16_Zn_BS"/>
</dbReference>
<dbReference type="InterPro" id="IPR011765">
    <property type="entry name" value="Pept_M16_N"/>
</dbReference>
<dbReference type="InterPro" id="IPR007863">
    <property type="entry name" value="Peptidase_M16_C"/>
</dbReference>
<sequence length="981" mass="110652">MINFENSGDRLNSGSPFFKFKMKKNSMNKIKIRMACAGLVLGSWLGLMTLNQQALAQANWKNKNTTGSPERILPLDPAVRTGKLPNGFTYYIRHNEEPKNRVVFYMANKVGSVLETDDQQGLAHFMEHMSFNGTKHFPKNELVNYLQKSGVRFGADLNAYTNFDETVYQLPLPTDNLEILKNGIQIMRDWAQEATLDPVEIDKERGVVLEEKRLGMGAQERMQRQYWPVILNGSRYASRLPIGQEEILTQFKPEVIRRYYHDWYRPDLQALIVVGDIDVKQMEQTIKAKFADLKNPLKEKVRTKYTILLTGKNQFIAVTDKEMSATVAEVLIKHTAPKLRTENDYRQCIIHELFNQMLSQRYAELSQQATPPFVQGSGGIEPFLGGLDAFGVSVVAKPGELEKGFKAVWRETQRTKLFGFTQTELDRAKQAYLSQMETSFKEKDKTQSEAFVKQYLQYFLNAVAAPGISKEYQIAQQQMPGISLFEVNALTKTYIRETNRDILVLAPNKDKTALPNEATMNQWIKAVEQEKLEPYNDEVNKAGLLSAEPLPGKIVSEQKDAKLNITTLILSNGVKVFLKPTDFKNNEILFSAFEPGGTSVYIDADYQSAANAAGIVANFGAGNYDLNQLQKFLSGKQLQVQPLISDRIQGFKGGAVPKDLEIALQLLYAQFTSPRKDTAIFRGIIEQSKASLTNRGLDPVMVFQDSVSAILGNYNVRRTGPSIEKLDQISLDRAYAIYKERFADASGFTFTFVGSFDVNTIKPLLEKYLGALPATNSHEQAKDLGIHIPPGKIEKNIYKGSENKATVRLVFSGPFDYSLANTIQLDALKETLEFRLLERLREDEGGVYSPSAQASSVKYPHGRYSFVIAFGCAPKNVDKLIASTLNEIRKLKTEGPPQGNIDKYKAEERRQQETQLKTNAYWLHYLDTQLQNGDALDEQDQYASLLDKISPTSVKNAANQYLSWDNYIRLVLLPEKTQGQP</sequence>
<evidence type="ECO:0000256" key="1">
    <source>
        <dbReference type="ARBA" id="ARBA00001947"/>
    </source>
</evidence>
<comment type="similarity">
    <text evidence="2 8">Belongs to the peptidase M16 family.</text>
</comment>
<dbReference type="SUPFAM" id="SSF63411">
    <property type="entry name" value="LuxS/MPP-like metallohydrolase"/>
    <property type="match status" value="4"/>
</dbReference>
<dbReference type="Pfam" id="PF00675">
    <property type="entry name" value="Peptidase_M16"/>
    <property type="match status" value="1"/>
</dbReference>
<reference evidence="12" key="1">
    <citation type="journal article" date="2019" name="Int. J. Syst. Evol. Microbiol.">
        <title>The Global Catalogue of Microorganisms (GCM) 10K type strain sequencing project: providing services to taxonomists for standard genome sequencing and annotation.</title>
        <authorList>
            <consortium name="The Broad Institute Genomics Platform"/>
            <consortium name="The Broad Institute Genome Sequencing Center for Infectious Disease"/>
            <person name="Wu L."/>
            <person name="Ma J."/>
        </authorList>
    </citation>
    <scope>NUCLEOTIDE SEQUENCE [LARGE SCALE GENOMIC DNA]</scope>
    <source>
        <strain evidence="12">JCM 16601</strain>
    </source>
</reference>
<proteinExistence type="inferred from homology"/>